<proteinExistence type="inferred from homology"/>
<feature type="region of interest" description="Disordered" evidence="6">
    <location>
        <begin position="127"/>
        <end position="196"/>
    </location>
</feature>
<protein>
    <recommendedName>
        <fullName evidence="9">Ensconsin-like</fullName>
    </recommendedName>
</protein>
<accession>A0A9D3PU96</accession>
<dbReference type="PANTHER" id="PTHR15073:SF1">
    <property type="entry name" value="RETICULOCYTE-BINDING PROTEIN HOMOLOG 2A"/>
    <property type="match status" value="1"/>
</dbReference>
<feature type="compositionally biased region" description="Basic and acidic residues" evidence="6">
    <location>
        <begin position="34"/>
        <end position="46"/>
    </location>
</feature>
<feature type="compositionally biased region" description="Polar residues" evidence="6">
    <location>
        <begin position="183"/>
        <end position="196"/>
    </location>
</feature>
<dbReference type="GO" id="GO:0015630">
    <property type="term" value="C:microtubule cytoskeleton"/>
    <property type="evidence" value="ECO:0007669"/>
    <property type="project" value="InterPro"/>
</dbReference>
<keyword evidence="4" id="KW-0175">Coiled coil</keyword>
<feature type="region of interest" description="Disordered" evidence="6">
    <location>
        <begin position="208"/>
        <end position="570"/>
    </location>
</feature>
<reference evidence="7" key="1">
    <citation type="submission" date="2021-01" db="EMBL/GenBank/DDBJ databases">
        <authorList>
            <person name="Zahm M."/>
            <person name="Roques C."/>
            <person name="Cabau C."/>
            <person name="Klopp C."/>
            <person name="Donnadieu C."/>
            <person name="Jouanno E."/>
            <person name="Lampietro C."/>
            <person name="Louis A."/>
            <person name="Herpin A."/>
            <person name="Echchiki A."/>
            <person name="Berthelot C."/>
            <person name="Parey E."/>
            <person name="Roest-Crollius H."/>
            <person name="Braasch I."/>
            <person name="Postlethwait J."/>
            <person name="Bobe J."/>
            <person name="Montfort J."/>
            <person name="Bouchez O."/>
            <person name="Begum T."/>
            <person name="Mejri S."/>
            <person name="Adams A."/>
            <person name="Chen W.-J."/>
            <person name="Guiguen Y."/>
        </authorList>
    </citation>
    <scope>NUCLEOTIDE SEQUENCE</scope>
    <source>
        <strain evidence="7">YG-15Mar2019-1</strain>
        <tissue evidence="7">Brain</tissue>
    </source>
</reference>
<sequence length="629" mass="71868">MVQQERQRKGGGRALFSTTEGDAQCRSGRVTWKKGSDSKPLTEVKKRSSLPTPTVSGLTNNMRTGIKPERIFLKVDERQRQAQERRKEREKQLAAREAAWLQREERARQHQERQLAERRRRLAEQRLREERRRAAVEEKRRRRLEEEKERHEAVVRKTLERSQRANPRMTRWAWRGGPPGHSAASTNASGHPLSTVSLKSLPRVAFGSVDYGRPRDPPSSAMMDKQEKEKGKQSWNGLSVPTAAATVRPRAPANPQSRVTAPPAERTSHNPSQRPHQTLQGTPTQQPRRESPESSHAHSARSMEAVRRREGGCGREEEEHAEGVAPDTQPSANATQPATTEASNGENDSDQAALSAAPPPVGLGKPRAGTMDPEEATRMLADRRRQAREQREREEEERRQREESERRAREETARKMAEERARREEEAQRLAEERRKREEEEKNAAEERQREEAERLHKQREEEEARQRQEEELLRLEREKHFQKEEAERLERKKRLEEIMKRTRRPDPADKKSVSHGNGELPQQKSVLPSEQETPSETVTQAQPEEAQSPVCNGSSSPSSTLPPADWRGTTVDAQVIENCIPSRKISLPKLDMSGEDIVIPVMAYRRAGPLRTRPSMGDITSPQRAEVI</sequence>
<dbReference type="CDD" id="cd22249">
    <property type="entry name" value="UDM1_RNF168_RNF169-like"/>
    <property type="match status" value="1"/>
</dbReference>
<name>A0A9D3PU96_MEGAT</name>
<dbReference type="Pfam" id="PF05672">
    <property type="entry name" value="MAP7"/>
    <property type="match status" value="1"/>
</dbReference>
<evidence type="ECO:0008006" key="9">
    <source>
        <dbReference type="Google" id="ProtNLM"/>
    </source>
</evidence>
<evidence type="ECO:0000256" key="6">
    <source>
        <dbReference type="SAM" id="MobiDB-lite"/>
    </source>
</evidence>
<comment type="similarity">
    <text evidence="2">Belongs to the MAP7 family.</text>
</comment>
<keyword evidence="8" id="KW-1185">Reference proteome</keyword>
<feature type="compositionally biased region" description="Basic and acidic residues" evidence="6">
    <location>
        <begin position="375"/>
        <end position="513"/>
    </location>
</feature>
<dbReference type="GO" id="GO:0000226">
    <property type="term" value="P:microtubule cytoskeleton organization"/>
    <property type="evidence" value="ECO:0007669"/>
    <property type="project" value="InterPro"/>
</dbReference>
<dbReference type="AlphaFoldDB" id="A0A9D3PU96"/>
<feature type="compositionally biased region" description="Polar residues" evidence="6">
    <location>
        <begin position="269"/>
        <end position="286"/>
    </location>
</feature>
<feature type="compositionally biased region" description="Basic and acidic residues" evidence="6">
    <location>
        <begin position="287"/>
        <end position="296"/>
    </location>
</feature>
<comment type="subcellular location">
    <subcellularLocation>
        <location evidence="1">Cytoplasm</location>
        <location evidence="1">Cytoskeleton</location>
    </subcellularLocation>
</comment>
<dbReference type="EMBL" id="JAFDVH010000013">
    <property type="protein sequence ID" value="KAG7465736.1"/>
    <property type="molecule type" value="Genomic_DNA"/>
</dbReference>
<organism evidence="7 8">
    <name type="scientific">Megalops atlanticus</name>
    <name type="common">Tarpon</name>
    <name type="synonym">Clupea gigantea</name>
    <dbReference type="NCBI Taxonomy" id="7932"/>
    <lineage>
        <taxon>Eukaryota</taxon>
        <taxon>Metazoa</taxon>
        <taxon>Chordata</taxon>
        <taxon>Craniata</taxon>
        <taxon>Vertebrata</taxon>
        <taxon>Euteleostomi</taxon>
        <taxon>Actinopterygii</taxon>
        <taxon>Neopterygii</taxon>
        <taxon>Teleostei</taxon>
        <taxon>Elopiformes</taxon>
        <taxon>Megalopidae</taxon>
        <taxon>Megalops</taxon>
    </lineage>
</organism>
<feature type="compositionally biased region" description="Basic and acidic residues" evidence="6">
    <location>
        <begin position="78"/>
        <end position="94"/>
    </location>
</feature>
<evidence type="ECO:0000313" key="8">
    <source>
        <dbReference type="Proteomes" id="UP001046870"/>
    </source>
</evidence>
<feature type="compositionally biased region" description="Polar residues" evidence="6">
    <location>
        <begin position="49"/>
        <end position="63"/>
    </location>
</feature>
<evidence type="ECO:0000256" key="3">
    <source>
        <dbReference type="ARBA" id="ARBA00022490"/>
    </source>
</evidence>
<keyword evidence="3" id="KW-0963">Cytoplasm</keyword>
<feature type="region of interest" description="Disordered" evidence="6">
    <location>
        <begin position="78"/>
        <end position="97"/>
    </location>
</feature>
<feature type="region of interest" description="Disordered" evidence="6">
    <location>
        <begin position="1"/>
        <end position="63"/>
    </location>
</feature>
<dbReference type="PANTHER" id="PTHR15073">
    <property type="entry name" value="MICROTUBULE-ASSOCIATED PROTEIN"/>
    <property type="match status" value="1"/>
</dbReference>
<feature type="compositionally biased region" description="Basic and acidic residues" evidence="6">
    <location>
        <begin position="304"/>
        <end position="322"/>
    </location>
</feature>
<evidence type="ECO:0000256" key="4">
    <source>
        <dbReference type="ARBA" id="ARBA00023054"/>
    </source>
</evidence>
<comment type="caution">
    <text evidence="7">The sequence shown here is derived from an EMBL/GenBank/DDBJ whole genome shotgun (WGS) entry which is preliminary data.</text>
</comment>
<gene>
    <name evidence="7" type="ORF">MATL_G00156690</name>
</gene>
<keyword evidence="5" id="KW-0206">Cytoskeleton</keyword>
<feature type="compositionally biased region" description="Polar residues" evidence="6">
    <location>
        <begin position="521"/>
        <end position="543"/>
    </location>
</feature>
<dbReference type="InterPro" id="IPR008604">
    <property type="entry name" value="MAP7_fam"/>
</dbReference>
<feature type="compositionally biased region" description="Low complexity" evidence="6">
    <location>
        <begin position="240"/>
        <end position="253"/>
    </location>
</feature>
<evidence type="ECO:0000256" key="1">
    <source>
        <dbReference type="ARBA" id="ARBA00004245"/>
    </source>
</evidence>
<feature type="compositionally biased region" description="Polar residues" evidence="6">
    <location>
        <begin position="328"/>
        <end position="352"/>
    </location>
</feature>
<evidence type="ECO:0000313" key="7">
    <source>
        <dbReference type="EMBL" id="KAG7465736.1"/>
    </source>
</evidence>
<dbReference type="OrthoDB" id="8964731at2759"/>
<feature type="compositionally biased region" description="Basic and acidic residues" evidence="6">
    <location>
        <begin position="127"/>
        <end position="163"/>
    </location>
</feature>
<evidence type="ECO:0000256" key="2">
    <source>
        <dbReference type="ARBA" id="ARBA00007525"/>
    </source>
</evidence>
<dbReference type="Proteomes" id="UP001046870">
    <property type="component" value="Chromosome 13"/>
</dbReference>
<evidence type="ECO:0000256" key="5">
    <source>
        <dbReference type="ARBA" id="ARBA00023212"/>
    </source>
</evidence>
<dbReference type="InterPro" id="IPR051483">
    <property type="entry name" value="MAP7_domain-containing"/>
</dbReference>